<reference evidence="1" key="1">
    <citation type="journal article" date="2015" name="Nature">
        <title>Complex archaea that bridge the gap between prokaryotes and eukaryotes.</title>
        <authorList>
            <person name="Spang A."/>
            <person name="Saw J.H."/>
            <person name="Jorgensen S.L."/>
            <person name="Zaremba-Niedzwiedzka K."/>
            <person name="Martijn J."/>
            <person name="Lind A.E."/>
            <person name="van Eijk R."/>
            <person name="Schleper C."/>
            <person name="Guy L."/>
            <person name="Ettema T.J."/>
        </authorList>
    </citation>
    <scope>NUCLEOTIDE SEQUENCE</scope>
</reference>
<accession>A0A0F9HVN9</accession>
<gene>
    <name evidence="1" type="ORF">LCGC14_1655280</name>
</gene>
<protein>
    <submittedName>
        <fullName evidence="1">Uncharacterized protein</fullName>
    </submittedName>
</protein>
<feature type="non-terminal residue" evidence="1">
    <location>
        <position position="23"/>
    </location>
</feature>
<dbReference type="EMBL" id="LAZR01013977">
    <property type="protein sequence ID" value="KKM19481.1"/>
    <property type="molecule type" value="Genomic_DNA"/>
</dbReference>
<comment type="caution">
    <text evidence="1">The sequence shown here is derived from an EMBL/GenBank/DDBJ whole genome shotgun (WGS) entry which is preliminary data.</text>
</comment>
<sequence>MNGSLLRGRLQVRILPGSPDVSA</sequence>
<dbReference type="AlphaFoldDB" id="A0A0F9HVN9"/>
<organism evidence="1">
    <name type="scientific">marine sediment metagenome</name>
    <dbReference type="NCBI Taxonomy" id="412755"/>
    <lineage>
        <taxon>unclassified sequences</taxon>
        <taxon>metagenomes</taxon>
        <taxon>ecological metagenomes</taxon>
    </lineage>
</organism>
<name>A0A0F9HVN9_9ZZZZ</name>
<evidence type="ECO:0000313" key="1">
    <source>
        <dbReference type="EMBL" id="KKM19481.1"/>
    </source>
</evidence>
<proteinExistence type="predicted"/>